<evidence type="ECO:0008006" key="5">
    <source>
        <dbReference type="Google" id="ProtNLM"/>
    </source>
</evidence>
<evidence type="ECO:0000313" key="4">
    <source>
        <dbReference type="Proteomes" id="UP001642540"/>
    </source>
</evidence>
<dbReference type="Gene3D" id="2.120.10.30">
    <property type="entry name" value="TolB, C-terminal domain"/>
    <property type="match status" value="1"/>
</dbReference>
<dbReference type="InterPro" id="IPR050952">
    <property type="entry name" value="TRIM-NHL_E3_ligases"/>
</dbReference>
<name>A0ABP1RSA5_9HEXA</name>
<gene>
    <name evidence="3" type="ORF">ODALV1_LOCUS25444</name>
</gene>
<feature type="repeat" description="NHL" evidence="2">
    <location>
        <begin position="381"/>
        <end position="426"/>
    </location>
</feature>
<reference evidence="3 4" key="1">
    <citation type="submission" date="2024-08" db="EMBL/GenBank/DDBJ databases">
        <authorList>
            <person name="Cucini C."/>
            <person name="Frati F."/>
        </authorList>
    </citation>
    <scope>NUCLEOTIDE SEQUENCE [LARGE SCALE GENOMIC DNA]</scope>
</reference>
<organism evidence="3 4">
    <name type="scientific">Orchesella dallaii</name>
    <dbReference type="NCBI Taxonomy" id="48710"/>
    <lineage>
        <taxon>Eukaryota</taxon>
        <taxon>Metazoa</taxon>
        <taxon>Ecdysozoa</taxon>
        <taxon>Arthropoda</taxon>
        <taxon>Hexapoda</taxon>
        <taxon>Collembola</taxon>
        <taxon>Entomobryomorpha</taxon>
        <taxon>Entomobryoidea</taxon>
        <taxon>Orchesellidae</taxon>
        <taxon>Orchesellinae</taxon>
        <taxon>Orchesella</taxon>
    </lineage>
</organism>
<dbReference type="InterPro" id="IPR001258">
    <property type="entry name" value="NHL_repeat"/>
</dbReference>
<evidence type="ECO:0000256" key="1">
    <source>
        <dbReference type="ARBA" id="ARBA00022737"/>
    </source>
</evidence>
<comment type="caution">
    <text evidence="3">The sequence shown here is derived from an EMBL/GenBank/DDBJ whole genome shotgun (WGS) entry which is preliminary data.</text>
</comment>
<sequence length="610" mass="69155">MKLFSGNFETLEFLETFLRNSNKLFGNVCMKASFYENLVGDKFPSPPQASVGCSRGRSSTGGSFSQNFLNTSCERFSSTTFTNKVEARRTQIFVDRPTIHETHVMENVRSVTQTRFPLASVDVPLSHVIDVYQYEIWPCNQPRMEESIFPQFLTQEYIFEHFQQPQISYGGQDVIGFLQPLQLLPHPPVANPPVLSIFCNRSDCLTKSVIDFTIHVHNLPPDVQIDATMFEAVVTDPLDDKVVCVIRKNYNINLQSFNGSFHADEDGFYKVLVKLVTPMKIWSLVRNGGVMLSSLDISVSRTYGEESKKKALVIQCEFERADGNQNSQQPQPSQHSTRYGLQHRNQYKFWGLTSDLRTNNIFYTDRAANEVICVNPDGHTLFKFGQRGSTATGRLRCPAGIAYDSEHRRLVIADKDNHRICFFTMDGQFISSFGSRGQGNGMLRFPWDVSVSPAGKHIAVTDSKNKRVQLFDRFGNFLNKYSIFEKNPFMYRTELNDPRGISFDESGKNIYVTDFKVHNVIQIPLDFSFHRKMIPEGKLSRPQGIAVDWLGNLLIVDSRNHCVRQVTSQGDLVSNITRVLDKSLHYPVNVATLSGGFAAVLDGDGKIYIF</sequence>
<dbReference type="EMBL" id="CAXLJM020000104">
    <property type="protein sequence ID" value="CAL8134266.1"/>
    <property type="molecule type" value="Genomic_DNA"/>
</dbReference>
<dbReference type="PANTHER" id="PTHR24104:SF48">
    <property type="entry name" value="PROTEIN WECH"/>
    <property type="match status" value="1"/>
</dbReference>
<evidence type="ECO:0000256" key="2">
    <source>
        <dbReference type="PROSITE-ProRule" id="PRU00504"/>
    </source>
</evidence>
<keyword evidence="1" id="KW-0677">Repeat</keyword>
<evidence type="ECO:0000313" key="3">
    <source>
        <dbReference type="EMBL" id="CAL8134266.1"/>
    </source>
</evidence>
<keyword evidence="4" id="KW-1185">Reference proteome</keyword>
<feature type="repeat" description="NHL" evidence="2">
    <location>
        <begin position="537"/>
        <end position="569"/>
    </location>
</feature>
<dbReference type="Proteomes" id="UP001642540">
    <property type="component" value="Unassembled WGS sequence"/>
</dbReference>
<dbReference type="PROSITE" id="PS51125">
    <property type="entry name" value="NHL"/>
    <property type="match status" value="3"/>
</dbReference>
<dbReference type="PANTHER" id="PTHR24104">
    <property type="entry name" value="E3 UBIQUITIN-PROTEIN LIGASE NHLRC1-RELATED"/>
    <property type="match status" value="1"/>
</dbReference>
<feature type="repeat" description="NHL" evidence="2">
    <location>
        <begin position="430"/>
        <end position="474"/>
    </location>
</feature>
<dbReference type="InterPro" id="IPR011042">
    <property type="entry name" value="6-blade_b-propeller_TolB-like"/>
</dbReference>
<dbReference type="Pfam" id="PF01436">
    <property type="entry name" value="NHL"/>
    <property type="match status" value="3"/>
</dbReference>
<protein>
    <recommendedName>
        <fullName evidence="5">E3 ubiquitin-protein ligase TRIM71</fullName>
    </recommendedName>
</protein>
<dbReference type="SUPFAM" id="SSF101898">
    <property type="entry name" value="NHL repeat"/>
    <property type="match status" value="1"/>
</dbReference>
<proteinExistence type="predicted"/>
<accession>A0ABP1RSA5</accession>